<protein>
    <recommendedName>
        <fullName evidence="4">Zn(2)-C6 fungal-type domain-containing protein</fullName>
    </recommendedName>
</protein>
<evidence type="ECO:0000259" key="4">
    <source>
        <dbReference type="PROSITE" id="PS50048"/>
    </source>
</evidence>
<dbReference type="PANTHER" id="PTHR37534">
    <property type="entry name" value="TRANSCRIPTIONAL ACTIVATOR PROTEIN UGA3"/>
    <property type="match status" value="1"/>
</dbReference>
<dbReference type="GO" id="GO:0000981">
    <property type="term" value="F:DNA-binding transcription factor activity, RNA polymerase II-specific"/>
    <property type="evidence" value="ECO:0007669"/>
    <property type="project" value="InterPro"/>
</dbReference>
<reference evidence="5" key="2">
    <citation type="submission" date="2012-05" db="EMBL/GenBank/DDBJ databases">
        <title>Annotation of the Genome Sequence of Fusarium oxysporum HDV247.</title>
        <authorList>
            <consortium name="The Broad Institute Genomics Platform"/>
            <person name="Ma L.-J."/>
            <person name="Corby-Kistler H."/>
            <person name="Broz K."/>
            <person name="Gale L.R."/>
            <person name="Jonkers W."/>
            <person name="O'Donnell K."/>
            <person name="Ploetz R."/>
            <person name="Steinberg C."/>
            <person name="Schwartz D.C."/>
            <person name="VanEtten H."/>
            <person name="Zhou S."/>
            <person name="Young S.K."/>
            <person name="Zeng Q."/>
            <person name="Gargeya S."/>
            <person name="Fitzgerald M."/>
            <person name="Abouelleil A."/>
            <person name="Alvarado L."/>
            <person name="Chapman S.B."/>
            <person name="Gainer-Dewar J."/>
            <person name="Goldberg J."/>
            <person name="Griggs A."/>
            <person name="Gujja S."/>
            <person name="Hansen M."/>
            <person name="Howarth C."/>
            <person name="Imamovic A."/>
            <person name="Ireland A."/>
            <person name="Larimer J."/>
            <person name="McCowan C."/>
            <person name="Murphy C."/>
            <person name="Pearson M."/>
            <person name="Poon T.W."/>
            <person name="Priest M."/>
            <person name="Roberts A."/>
            <person name="Saif S."/>
            <person name="Shea T."/>
            <person name="Sykes S."/>
            <person name="Wortman J."/>
            <person name="Nusbaum C."/>
            <person name="Birren B."/>
        </authorList>
    </citation>
    <scope>NUCLEOTIDE SEQUENCE</scope>
    <source>
        <strain evidence="5">HDV247</strain>
    </source>
</reference>
<dbReference type="SMART" id="SM00066">
    <property type="entry name" value="GAL4"/>
    <property type="match status" value="1"/>
</dbReference>
<feature type="domain" description="Zn(2)-C6 fungal-type" evidence="4">
    <location>
        <begin position="8"/>
        <end position="40"/>
    </location>
</feature>
<dbReference type="GO" id="GO:0000976">
    <property type="term" value="F:transcription cis-regulatory region binding"/>
    <property type="evidence" value="ECO:0007669"/>
    <property type="project" value="TreeGrafter"/>
</dbReference>
<evidence type="ECO:0000256" key="3">
    <source>
        <dbReference type="SAM" id="MobiDB-lite"/>
    </source>
</evidence>
<dbReference type="CDD" id="cd00067">
    <property type="entry name" value="GAL4"/>
    <property type="match status" value="1"/>
</dbReference>
<dbReference type="EMBL" id="JH650971">
    <property type="protein sequence ID" value="EXA46425.1"/>
    <property type="molecule type" value="Genomic_DNA"/>
</dbReference>
<dbReference type="InterPro" id="IPR001138">
    <property type="entry name" value="Zn2Cys6_DnaBD"/>
</dbReference>
<dbReference type="HOGENOM" id="CLU_035917_0_0_1"/>
<dbReference type="OrthoDB" id="5091435at2759"/>
<evidence type="ECO:0000256" key="1">
    <source>
        <dbReference type="ARBA" id="ARBA00004123"/>
    </source>
</evidence>
<dbReference type="GO" id="GO:0005634">
    <property type="term" value="C:nucleus"/>
    <property type="evidence" value="ECO:0007669"/>
    <property type="project" value="UniProtKB-SubCell"/>
</dbReference>
<dbReference type="PROSITE" id="PS50048">
    <property type="entry name" value="ZN2_CY6_FUNGAL_2"/>
    <property type="match status" value="1"/>
</dbReference>
<dbReference type="InterPro" id="IPR021858">
    <property type="entry name" value="Fun_TF"/>
</dbReference>
<dbReference type="InterPro" id="IPR036864">
    <property type="entry name" value="Zn2-C6_fun-type_DNA-bd_sf"/>
</dbReference>
<dbReference type="PANTHER" id="PTHR37534:SF25">
    <property type="entry name" value="ZN(II)2CYS6 TRANSCRIPTION FACTOR (EUROFUNG)"/>
    <property type="match status" value="1"/>
</dbReference>
<feature type="region of interest" description="Disordered" evidence="3">
    <location>
        <begin position="59"/>
        <end position="96"/>
    </location>
</feature>
<proteinExistence type="predicted"/>
<dbReference type="AlphaFoldDB" id="W9Q3L5"/>
<dbReference type="Pfam" id="PF00172">
    <property type="entry name" value="Zn_clus"/>
    <property type="match status" value="1"/>
</dbReference>
<evidence type="ECO:0000256" key="2">
    <source>
        <dbReference type="ARBA" id="ARBA00023242"/>
    </source>
</evidence>
<dbReference type="SUPFAM" id="SSF57701">
    <property type="entry name" value="Zn2/Cys6 DNA-binding domain"/>
    <property type="match status" value="1"/>
</dbReference>
<sequence>MPRSRLRGCTNCRERHLRCDRATPACSNCSKPKNPRECIYGDLEVRHSCYSAKFLEKRGQGSGNAIPSSPSDTQGSTSPPHTSAQAGPEFVVSASEPSPAVAQTIPTAIQLHDSHSPQLASPPTRANATNPELGQVQAQSTRNLESLCVLDEFWSPNVSQTQDAPLTTPSSLPFNSSLMAASRRTVKNNVEEFIFGFYLSHAGPWLDIASSRQHFGRTVPRLALKDPVLYHACLAYASRVLLLHGMLDECVYGQYTNEAISMLIPLLSSDCVRAGSGALLSTAVILRMSEQFSELAEDAKYHLCGACSLFTAVQEKWSPSYTCLRGAAFWTYVRESIRVCFLKEEGCQFDLNKVDGDLPKSSSGYDEEVWANHMSYLLARLCNACWGKSDAAESTVSALGKIRGDIDKWRAGLPHSYQPWYSHHEQHQTFRVIKFLSPWHELAWQQFYAAKVMLGVYGAARPDSSNTLQWSQYLEAEILRPARLVCSVCFSSSDVGCNINGAHLVAWCGQFFTGKEEQRLLSGFLTNFMETTKWPNQTCYERLKGIWNGSRQAWKGV</sequence>
<dbReference type="GO" id="GO:0008270">
    <property type="term" value="F:zinc ion binding"/>
    <property type="evidence" value="ECO:0007669"/>
    <property type="project" value="InterPro"/>
</dbReference>
<dbReference type="Proteomes" id="UP000030751">
    <property type="component" value="Unassembled WGS sequence"/>
</dbReference>
<dbReference type="PROSITE" id="PS00463">
    <property type="entry name" value="ZN2_CY6_FUNGAL_1"/>
    <property type="match status" value="1"/>
</dbReference>
<dbReference type="Gene3D" id="4.10.240.10">
    <property type="entry name" value="Zn(2)-C6 fungal-type DNA-binding domain"/>
    <property type="match status" value="1"/>
</dbReference>
<comment type="subcellular location">
    <subcellularLocation>
        <location evidence="1">Nucleus</location>
    </subcellularLocation>
</comment>
<reference evidence="5" key="1">
    <citation type="submission" date="2011-10" db="EMBL/GenBank/DDBJ databases">
        <title>The Genome Sequence of Fusarium oxysporum HDV247.</title>
        <authorList>
            <consortium name="The Broad Institute Genome Sequencing Platform"/>
            <person name="Ma L.-J."/>
            <person name="Gale L.R."/>
            <person name="Schwartz D.C."/>
            <person name="Zhou S."/>
            <person name="Corby-Kistler H."/>
            <person name="Young S.K."/>
            <person name="Zeng Q."/>
            <person name="Gargeya S."/>
            <person name="Fitzgerald M."/>
            <person name="Haas B."/>
            <person name="Abouelleil A."/>
            <person name="Alvarado L."/>
            <person name="Arachchi H.M."/>
            <person name="Berlin A."/>
            <person name="Brown A."/>
            <person name="Chapman S.B."/>
            <person name="Chen Z."/>
            <person name="Dunbar C."/>
            <person name="Freedman E."/>
            <person name="Gearin G."/>
            <person name="Goldberg J."/>
            <person name="Griggs A."/>
            <person name="Gujja S."/>
            <person name="Heiman D."/>
            <person name="Howarth C."/>
            <person name="Larson L."/>
            <person name="Lui A."/>
            <person name="MacDonald P.J.P."/>
            <person name="Montmayeur A."/>
            <person name="Murphy C."/>
            <person name="Neiman D."/>
            <person name="Pearson M."/>
            <person name="Priest M."/>
            <person name="Roberts A."/>
            <person name="Saif S."/>
            <person name="Shea T."/>
            <person name="Shenoy N."/>
            <person name="Sisk P."/>
            <person name="Stolte C."/>
            <person name="Sykes S."/>
            <person name="Wortman J."/>
            <person name="Nusbaum C."/>
            <person name="Birren B."/>
        </authorList>
    </citation>
    <scope>NUCLEOTIDE SEQUENCE [LARGE SCALE GENOMIC DNA]</scope>
    <source>
        <strain evidence="5">HDV247</strain>
    </source>
</reference>
<organism evidence="5">
    <name type="scientific">Fusarium oxysporum f. sp. pisi HDV247</name>
    <dbReference type="NCBI Taxonomy" id="1080344"/>
    <lineage>
        <taxon>Eukaryota</taxon>
        <taxon>Fungi</taxon>
        <taxon>Dikarya</taxon>
        <taxon>Ascomycota</taxon>
        <taxon>Pezizomycotina</taxon>
        <taxon>Sordariomycetes</taxon>
        <taxon>Hypocreomycetidae</taxon>
        <taxon>Hypocreales</taxon>
        <taxon>Nectriaceae</taxon>
        <taxon>Fusarium</taxon>
        <taxon>Fusarium oxysporum species complex</taxon>
    </lineage>
</organism>
<evidence type="ECO:0000313" key="5">
    <source>
        <dbReference type="EMBL" id="EXA46425.1"/>
    </source>
</evidence>
<accession>W9Q3L5</accession>
<keyword evidence="2" id="KW-0539">Nucleus</keyword>
<dbReference type="Pfam" id="PF11951">
    <property type="entry name" value="Fungal_trans_2"/>
    <property type="match status" value="1"/>
</dbReference>
<dbReference type="GO" id="GO:0045944">
    <property type="term" value="P:positive regulation of transcription by RNA polymerase II"/>
    <property type="evidence" value="ECO:0007669"/>
    <property type="project" value="TreeGrafter"/>
</dbReference>
<gene>
    <name evidence="5" type="ORF">FOVG_07141</name>
</gene>
<name>W9Q3L5_FUSOX</name>
<feature type="compositionally biased region" description="Polar residues" evidence="3">
    <location>
        <begin position="63"/>
        <end position="85"/>
    </location>
</feature>